<evidence type="ECO:0008006" key="4">
    <source>
        <dbReference type="Google" id="ProtNLM"/>
    </source>
</evidence>
<comment type="caution">
    <text evidence="2">The sequence shown here is derived from an EMBL/GenBank/DDBJ whole genome shotgun (WGS) entry which is preliminary data.</text>
</comment>
<feature type="non-terminal residue" evidence="2">
    <location>
        <position position="1"/>
    </location>
</feature>
<feature type="region of interest" description="Disordered" evidence="1">
    <location>
        <begin position="54"/>
        <end position="82"/>
    </location>
</feature>
<dbReference type="EMBL" id="CAUYUJ010001371">
    <property type="protein sequence ID" value="CAK0795590.1"/>
    <property type="molecule type" value="Genomic_DNA"/>
</dbReference>
<keyword evidence="3" id="KW-1185">Reference proteome</keyword>
<gene>
    <name evidence="2" type="ORF">PCOR1329_LOCUS5221</name>
</gene>
<evidence type="ECO:0000313" key="3">
    <source>
        <dbReference type="Proteomes" id="UP001189429"/>
    </source>
</evidence>
<name>A0ABN9PUN6_9DINO</name>
<dbReference type="Proteomes" id="UP001189429">
    <property type="component" value="Unassembled WGS sequence"/>
</dbReference>
<evidence type="ECO:0000256" key="1">
    <source>
        <dbReference type="SAM" id="MobiDB-lite"/>
    </source>
</evidence>
<reference evidence="2" key="1">
    <citation type="submission" date="2023-10" db="EMBL/GenBank/DDBJ databases">
        <authorList>
            <person name="Chen Y."/>
            <person name="Shah S."/>
            <person name="Dougan E. K."/>
            <person name="Thang M."/>
            <person name="Chan C."/>
        </authorList>
    </citation>
    <scope>NUCLEOTIDE SEQUENCE [LARGE SCALE GENOMIC DNA]</scope>
</reference>
<protein>
    <recommendedName>
        <fullName evidence="4">VP2</fullName>
    </recommendedName>
</protein>
<evidence type="ECO:0000313" key="2">
    <source>
        <dbReference type="EMBL" id="CAK0795590.1"/>
    </source>
</evidence>
<feature type="compositionally biased region" description="Polar residues" evidence="1">
    <location>
        <begin position="71"/>
        <end position="82"/>
    </location>
</feature>
<sequence>SFAENIDALQEAINVMFHAVSNLEAAMGQLGYVIVNIGTAVTSIARVLNAGQQSGQNWQHGDPWYIAPRPSSEQNGDQTAQTTTAISALATGPDLGTIPE</sequence>
<proteinExistence type="predicted"/>
<accession>A0ABN9PUN6</accession>
<feature type="non-terminal residue" evidence="2">
    <location>
        <position position="100"/>
    </location>
</feature>
<organism evidence="2 3">
    <name type="scientific">Prorocentrum cordatum</name>
    <dbReference type="NCBI Taxonomy" id="2364126"/>
    <lineage>
        <taxon>Eukaryota</taxon>
        <taxon>Sar</taxon>
        <taxon>Alveolata</taxon>
        <taxon>Dinophyceae</taxon>
        <taxon>Prorocentrales</taxon>
        <taxon>Prorocentraceae</taxon>
        <taxon>Prorocentrum</taxon>
    </lineage>
</organism>